<keyword evidence="6" id="KW-0406">Ion transport</keyword>
<evidence type="ECO:0000256" key="8">
    <source>
        <dbReference type="SAM" id="Phobius"/>
    </source>
</evidence>
<evidence type="ECO:0000256" key="5">
    <source>
        <dbReference type="ARBA" id="ARBA00022989"/>
    </source>
</evidence>
<feature type="transmembrane region" description="Helical" evidence="8">
    <location>
        <begin position="298"/>
        <end position="316"/>
    </location>
</feature>
<keyword evidence="7 8" id="KW-0472">Membrane</keyword>
<dbReference type="Pfam" id="PF00582">
    <property type="entry name" value="Usp"/>
    <property type="match status" value="1"/>
</dbReference>
<dbReference type="AlphaFoldDB" id="A0A127K3F5"/>
<feature type="transmembrane region" description="Helical" evidence="8">
    <location>
        <begin position="120"/>
        <end position="139"/>
    </location>
</feature>
<evidence type="ECO:0000259" key="10">
    <source>
        <dbReference type="Pfam" id="PF00999"/>
    </source>
</evidence>
<feature type="transmembrane region" description="Helical" evidence="8">
    <location>
        <begin position="183"/>
        <end position="206"/>
    </location>
</feature>
<feature type="transmembrane region" description="Helical" evidence="8">
    <location>
        <begin position="151"/>
        <end position="171"/>
    </location>
</feature>
<evidence type="ECO:0000313" key="11">
    <source>
        <dbReference type="EMBL" id="AMO36486.1"/>
    </source>
</evidence>
<proteinExistence type="predicted"/>
<evidence type="ECO:0000259" key="9">
    <source>
        <dbReference type="Pfam" id="PF00582"/>
    </source>
</evidence>
<dbReference type="Gene3D" id="1.20.1530.20">
    <property type="match status" value="1"/>
</dbReference>
<reference evidence="12" key="1">
    <citation type="submission" date="2016-03" db="EMBL/GenBank/DDBJ databases">
        <authorList>
            <person name="Ma C."/>
            <person name="Zhou S."/>
            <person name="Yang G."/>
        </authorList>
    </citation>
    <scope>NUCLEOTIDE SEQUENCE [LARGE SCALE GENOMIC DNA]</scope>
    <source>
        <strain evidence="12">SgZ-1</strain>
    </source>
</reference>
<dbReference type="InterPro" id="IPR014729">
    <property type="entry name" value="Rossmann-like_a/b/a_fold"/>
</dbReference>
<dbReference type="GO" id="GO:1902600">
    <property type="term" value="P:proton transmembrane transport"/>
    <property type="evidence" value="ECO:0007669"/>
    <property type="project" value="InterPro"/>
</dbReference>
<evidence type="ECO:0000313" key="12">
    <source>
        <dbReference type="Proteomes" id="UP000036902"/>
    </source>
</evidence>
<dbReference type="Gene3D" id="3.40.50.620">
    <property type="entry name" value="HUPs"/>
    <property type="match status" value="1"/>
</dbReference>
<evidence type="ECO:0000256" key="2">
    <source>
        <dbReference type="ARBA" id="ARBA00022448"/>
    </source>
</evidence>
<keyword evidence="5 8" id="KW-1133">Transmembrane helix</keyword>
<feature type="transmembrane region" description="Helical" evidence="8">
    <location>
        <begin position="273"/>
        <end position="292"/>
    </location>
</feature>
<feature type="transmembrane region" description="Helical" evidence="8">
    <location>
        <begin position="91"/>
        <end position="114"/>
    </location>
</feature>
<dbReference type="PANTHER" id="PTHR43562">
    <property type="entry name" value="NAPA-TYPE SODIUM/HYDROGEN ANTIPORTER"/>
    <property type="match status" value="1"/>
</dbReference>
<keyword evidence="4 8" id="KW-0812">Transmembrane</keyword>
<feature type="domain" description="Cation/H+ exchanger transmembrane" evidence="10">
    <location>
        <begin position="19"/>
        <end position="381"/>
    </location>
</feature>
<evidence type="ECO:0000256" key="7">
    <source>
        <dbReference type="ARBA" id="ARBA00023136"/>
    </source>
</evidence>
<dbReference type="SUPFAM" id="SSF52402">
    <property type="entry name" value="Adenine nucleotide alpha hydrolases-like"/>
    <property type="match status" value="1"/>
</dbReference>
<keyword evidence="3" id="KW-0050">Antiport</keyword>
<dbReference type="KEGG" id="thu:AC731_005770"/>
<evidence type="ECO:0000256" key="4">
    <source>
        <dbReference type="ARBA" id="ARBA00022692"/>
    </source>
</evidence>
<dbReference type="Pfam" id="PF00999">
    <property type="entry name" value="Na_H_Exchanger"/>
    <property type="match status" value="1"/>
</dbReference>
<feature type="transmembrane region" description="Helical" evidence="8">
    <location>
        <begin position="218"/>
        <end position="237"/>
    </location>
</feature>
<dbReference type="GO" id="GO:0015297">
    <property type="term" value="F:antiporter activity"/>
    <property type="evidence" value="ECO:0007669"/>
    <property type="project" value="UniProtKB-KW"/>
</dbReference>
<keyword evidence="2" id="KW-0813">Transport</keyword>
<feature type="transmembrane region" description="Helical" evidence="8">
    <location>
        <begin position="36"/>
        <end position="54"/>
    </location>
</feature>
<feature type="transmembrane region" description="Helical" evidence="8">
    <location>
        <begin position="12"/>
        <end position="29"/>
    </location>
</feature>
<sequence>MNDFFPITNPVVVFALVAVIILLAPIVMGRMRMPGMIGLLLAGAILGPNALGVLERDQSFVLFGTVGLLYIMFTAALEIDLAILKRYSVHSVVFGLVTFAIPQGLGMLVAYYVLGFAWPAAILLASMFASHTLLTYPIVSRLGLTRNQAVTTAVGGTIVTDTLALLVLAVIAGMTRGEVDESFAWQLGLSLTLYVAAILIGLPLLARWFFRRVARDGVAEFVFVLATVFGCAALSHVAGSEPIVGAFLGGLALNRLIPHNSTLMNRIQFTGDALFIPFFLLSVGMLLDLSVFAGGARAWLVAICMLATVLVAKWLAAETTRPLLGYSLDQARVVFGLSVPQAAATLAATIVGFEIGLFDDTVVNGAIVMILVTCFWAPIVVDRHGRNLVQAEAGLAAEAPVAKQRILVACSTESSARPLIDLAILMRDPAQAQPVYALNVVEDGDDAVRGVAAAERMLDALVPQLSAAGVPAQPVTRIDLNTAAGILRARRELHARKVIVGWRKRSIGTEFFFGSMVEQLLQDGQYLLIASRLREPLNTCKRIVIALPPHVENEDGFIDGMRTLGHLARQLGVGMLILCETAHEAGVQRRLKALRPAIEFKLQPIAAWSGVLRALSELARKDQLMVFVGVRPGGYAWRTSLGTLPERVSRLSPDLNMLVFYLPEMNEPDDLA</sequence>
<protein>
    <submittedName>
        <fullName evidence="11">Sodium:proton antiporter</fullName>
    </submittedName>
</protein>
<dbReference type="EMBL" id="CP014646">
    <property type="protein sequence ID" value="AMO36486.1"/>
    <property type="molecule type" value="Genomic_DNA"/>
</dbReference>
<dbReference type="GO" id="GO:0016020">
    <property type="term" value="C:membrane"/>
    <property type="evidence" value="ECO:0007669"/>
    <property type="project" value="UniProtKB-SubCell"/>
</dbReference>
<dbReference type="RefSeq" id="WP_048703956.1">
    <property type="nucleotide sequence ID" value="NZ_CP014646.1"/>
</dbReference>
<dbReference type="Proteomes" id="UP000036902">
    <property type="component" value="Chromosome"/>
</dbReference>
<dbReference type="InterPro" id="IPR038770">
    <property type="entry name" value="Na+/solute_symporter_sf"/>
</dbReference>
<dbReference type="STRING" id="1134435.AC731_005770"/>
<dbReference type="PANTHER" id="PTHR43562:SF4">
    <property type="entry name" value="NA(+)_H(+) ANTIPORTER NHAS5"/>
    <property type="match status" value="1"/>
</dbReference>
<gene>
    <name evidence="11" type="ORF">AC731_005770</name>
</gene>
<evidence type="ECO:0000256" key="6">
    <source>
        <dbReference type="ARBA" id="ARBA00023065"/>
    </source>
</evidence>
<dbReference type="InterPro" id="IPR006153">
    <property type="entry name" value="Cation/H_exchanger_TM"/>
</dbReference>
<keyword evidence="12" id="KW-1185">Reference proteome</keyword>
<feature type="transmembrane region" description="Helical" evidence="8">
    <location>
        <begin position="337"/>
        <end position="356"/>
    </location>
</feature>
<dbReference type="InterPro" id="IPR006016">
    <property type="entry name" value="UspA"/>
</dbReference>
<feature type="transmembrane region" description="Helical" evidence="8">
    <location>
        <begin position="362"/>
        <end position="381"/>
    </location>
</feature>
<organism evidence="11 12">
    <name type="scientific">Thauera humireducens</name>
    <dbReference type="NCBI Taxonomy" id="1134435"/>
    <lineage>
        <taxon>Bacteria</taxon>
        <taxon>Pseudomonadati</taxon>
        <taxon>Pseudomonadota</taxon>
        <taxon>Betaproteobacteria</taxon>
        <taxon>Rhodocyclales</taxon>
        <taxon>Zoogloeaceae</taxon>
        <taxon>Thauera</taxon>
    </lineage>
</organism>
<dbReference type="CDD" id="cd00293">
    <property type="entry name" value="USP-like"/>
    <property type="match status" value="1"/>
</dbReference>
<evidence type="ECO:0000256" key="1">
    <source>
        <dbReference type="ARBA" id="ARBA00004141"/>
    </source>
</evidence>
<accession>A0A127K3F5</accession>
<evidence type="ECO:0000256" key="3">
    <source>
        <dbReference type="ARBA" id="ARBA00022449"/>
    </source>
</evidence>
<name>A0A127K3F5_9RHOO</name>
<feature type="domain" description="UspA" evidence="9">
    <location>
        <begin position="404"/>
        <end position="522"/>
    </location>
</feature>
<feature type="transmembrane region" description="Helical" evidence="8">
    <location>
        <begin position="60"/>
        <end position="79"/>
    </location>
</feature>
<comment type="subcellular location">
    <subcellularLocation>
        <location evidence="1">Membrane</location>
        <topology evidence="1">Multi-pass membrane protein</topology>
    </subcellularLocation>
</comment>